<protein>
    <submittedName>
        <fullName evidence="1">Uncharacterized protein</fullName>
    </submittedName>
</protein>
<dbReference type="AlphaFoldDB" id="A0A0V1PPW2"/>
<dbReference type="Proteomes" id="UP000054251">
    <property type="component" value="Unassembled WGS sequence"/>
</dbReference>
<dbReference type="RefSeq" id="XP_015464383.1">
    <property type="nucleotide sequence ID" value="XM_015614789.1"/>
</dbReference>
<dbReference type="GeneID" id="26842969"/>
<keyword evidence="2" id="KW-1185">Reference proteome</keyword>
<sequence length="275" mass="31703">MASMYFSGKNSNDIFYDDPGNQLIQIFPSLFVELVSDGEQNTRVFLDTPLLKIRDLDQSKILPTPKHIIDKYSASVSIGSIPDLPALYYITNVLVKAEFREISSDEFKCNFFAPLDAAIRVSNILDRFLSYVYEYPRAQSNNEEFVQRYFNGRVLTPIENLYKYTCGQHHVFGGPLIIKPPFTDAKNLRYKPDIIHFLTNKLASLHEFPNIYFGLGDYKTESYYLSQGFEELKGAIKSFKKILSNTWLLRAMEDPLVFEDEAEWSPRVVCALVLR</sequence>
<proteinExistence type="predicted"/>
<name>A0A0V1PPW2_9ASCO</name>
<dbReference type="EMBL" id="LMYN01000377">
    <property type="protein sequence ID" value="KRZ98280.1"/>
    <property type="molecule type" value="Genomic_DNA"/>
</dbReference>
<comment type="caution">
    <text evidence="1">The sequence shown here is derived from an EMBL/GenBank/DDBJ whole genome shotgun (WGS) entry which is preliminary data.</text>
</comment>
<evidence type="ECO:0000313" key="1">
    <source>
        <dbReference type="EMBL" id="KRZ98280.1"/>
    </source>
</evidence>
<gene>
    <name evidence="1" type="ORF">AC631_05960</name>
</gene>
<feature type="non-terminal residue" evidence="1">
    <location>
        <position position="275"/>
    </location>
</feature>
<dbReference type="InterPro" id="IPR022167">
    <property type="entry name" value="DUF3698"/>
</dbReference>
<organism evidence="1 2">
    <name type="scientific">Debaryomyces fabryi</name>
    <dbReference type="NCBI Taxonomy" id="58627"/>
    <lineage>
        <taxon>Eukaryota</taxon>
        <taxon>Fungi</taxon>
        <taxon>Dikarya</taxon>
        <taxon>Ascomycota</taxon>
        <taxon>Saccharomycotina</taxon>
        <taxon>Pichiomycetes</taxon>
        <taxon>Debaryomycetaceae</taxon>
        <taxon>Debaryomyces</taxon>
    </lineage>
</organism>
<accession>A0A0V1PPW2</accession>
<dbReference type="Pfam" id="PF12479">
    <property type="entry name" value="DUF3698"/>
    <property type="match status" value="1"/>
</dbReference>
<evidence type="ECO:0000313" key="2">
    <source>
        <dbReference type="Proteomes" id="UP000054251"/>
    </source>
</evidence>
<reference evidence="1 2" key="1">
    <citation type="submission" date="2015-11" db="EMBL/GenBank/DDBJ databases">
        <title>The genome of Debaryomyces fabryi.</title>
        <authorList>
            <person name="Tafer H."/>
            <person name="Lopandic K."/>
        </authorList>
    </citation>
    <scope>NUCLEOTIDE SEQUENCE [LARGE SCALE GENOMIC DNA]</scope>
    <source>
        <strain evidence="1 2">CBS 789</strain>
    </source>
</reference>